<dbReference type="GO" id="GO:0008233">
    <property type="term" value="F:peptidase activity"/>
    <property type="evidence" value="ECO:0007669"/>
    <property type="project" value="UniProtKB-KW"/>
</dbReference>
<dbReference type="GeneID" id="16791993"/>
<dbReference type="CDD" id="cd19499">
    <property type="entry name" value="RecA-like_ClpB_Hsp104-like"/>
    <property type="match status" value="1"/>
</dbReference>
<dbReference type="AlphaFoldDB" id="T1RIH5"/>
<dbReference type="InterPro" id="IPR028299">
    <property type="entry name" value="ClpA/B_CS2"/>
</dbReference>
<dbReference type="PRINTS" id="PR00300">
    <property type="entry name" value="CLPPROTEASEA"/>
</dbReference>
<keyword evidence="6" id="KW-0934">Plastid</keyword>
<evidence type="ECO:0000256" key="2">
    <source>
        <dbReference type="ARBA" id="ARBA00022840"/>
    </source>
</evidence>
<proteinExistence type="predicted"/>
<dbReference type="GO" id="GO:0005524">
    <property type="term" value="F:ATP binding"/>
    <property type="evidence" value="ECO:0007669"/>
    <property type="project" value="UniProtKB-KW"/>
</dbReference>
<dbReference type="InterPro" id="IPR003593">
    <property type="entry name" value="AAA+_ATPase"/>
</dbReference>
<dbReference type="GO" id="GO:0006508">
    <property type="term" value="P:proteolysis"/>
    <property type="evidence" value="ECO:0007669"/>
    <property type="project" value="UniProtKB-KW"/>
</dbReference>
<keyword evidence="2" id="KW-0067">ATP-binding</keyword>
<accession>T1RIH5</accession>
<reference evidence="6" key="1">
    <citation type="journal article" date="2013" name="BMC Genomics">
        <title>Nannochloropsis plastid and mitochondrial phylogenomes reveal organelle diversification mechanism and intragenus phylotyping strategy in microalgae.</title>
        <authorList>
            <person name="Wei L."/>
            <person name="Xin Y."/>
            <person name="Wang D."/>
            <person name="Jing X."/>
            <person name="Zhou Q."/>
            <person name="Su X."/>
            <person name="Jia J."/>
            <person name="Ning K."/>
            <person name="Chen F."/>
            <person name="Hu Q."/>
            <person name="Xu J."/>
        </authorList>
    </citation>
    <scope>NUCLEOTIDE SEQUENCE</scope>
    <source>
        <strain evidence="6">CCMP505</strain>
    </source>
</reference>
<keyword evidence="3" id="KW-0143">Chaperone</keyword>
<protein>
    <submittedName>
        <fullName evidence="6">ATP-dependent Clp protease ATPase subunit</fullName>
    </submittedName>
</protein>
<dbReference type="InterPro" id="IPR019489">
    <property type="entry name" value="Clp_ATPase_C"/>
</dbReference>
<dbReference type="Gene3D" id="1.10.8.60">
    <property type="match status" value="1"/>
</dbReference>
<keyword evidence="6" id="KW-0150">Chloroplast</keyword>
<dbReference type="Pfam" id="PF10431">
    <property type="entry name" value="ClpB_D2-small"/>
    <property type="match status" value="1"/>
</dbReference>
<dbReference type="Pfam" id="PF07724">
    <property type="entry name" value="AAA_2"/>
    <property type="match status" value="1"/>
</dbReference>
<dbReference type="GO" id="GO:0009507">
    <property type="term" value="C:chloroplast"/>
    <property type="evidence" value="ECO:0007669"/>
    <property type="project" value="UniProtKB-SubCell"/>
</dbReference>
<dbReference type="GO" id="GO:0016887">
    <property type="term" value="F:ATP hydrolysis activity"/>
    <property type="evidence" value="ECO:0007669"/>
    <property type="project" value="InterPro"/>
</dbReference>
<evidence type="ECO:0000259" key="5">
    <source>
        <dbReference type="SMART" id="SM01086"/>
    </source>
</evidence>
<keyword evidence="6" id="KW-0378">Hydrolase</keyword>
<evidence type="ECO:0000259" key="4">
    <source>
        <dbReference type="SMART" id="SM00382"/>
    </source>
</evidence>
<dbReference type="Gene3D" id="3.40.50.300">
    <property type="entry name" value="P-loop containing nucleotide triphosphate hydrolases"/>
    <property type="match status" value="1"/>
</dbReference>
<dbReference type="InterPro" id="IPR050130">
    <property type="entry name" value="ClpA_ClpB"/>
</dbReference>
<dbReference type="PANTHER" id="PTHR11638">
    <property type="entry name" value="ATP-DEPENDENT CLP PROTEASE"/>
    <property type="match status" value="1"/>
</dbReference>
<dbReference type="PANTHER" id="PTHR11638:SF18">
    <property type="entry name" value="HEAT SHOCK PROTEIN 104"/>
    <property type="match status" value="1"/>
</dbReference>
<gene>
    <name evidence="6" type="primary">clpC-I</name>
</gene>
<feature type="domain" description="AAA+ ATPase" evidence="4">
    <location>
        <begin position="146"/>
        <end position="326"/>
    </location>
</feature>
<dbReference type="EMBL" id="KC598089">
    <property type="protein sequence ID" value="AGI99345.1"/>
    <property type="molecule type" value="Genomic_DNA"/>
</dbReference>
<evidence type="ECO:0000256" key="1">
    <source>
        <dbReference type="ARBA" id="ARBA00022741"/>
    </source>
</evidence>
<evidence type="ECO:0000313" key="6">
    <source>
        <dbReference type="EMBL" id="AGI99345.1"/>
    </source>
</evidence>
<dbReference type="PROSITE" id="PS00871">
    <property type="entry name" value="CLPAB_2"/>
    <property type="match status" value="1"/>
</dbReference>
<dbReference type="SUPFAM" id="SSF52540">
    <property type="entry name" value="P-loop containing nucleoside triphosphate hydrolases"/>
    <property type="match status" value="1"/>
</dbReference>
<dbReference type="InterPro" id="IPR003959">
    <property type="entry name" value="ATPase_AAA_core"/>
</dbReference>
<name>T1RIH5_9STRA</name>
<geneLocation type="chloroplast" evidence="6"/>
<dbReference type="RefSeq" id="YP_008519989.1">
    <property type="nucleotide sequence ID" value="NC_022262.1"/>
</dbReference>
<feature type="domain" description="Clp ATPase C-terminal" evidence="5">
    <location>
        <begin position="324"/>
        <end position="415"/>
    </location>
</feature>
<keyword evidence="6" id="KW-0645">Protease</keyword>
<organism evidence="6">
    <name type="scientific">Nannochloropsis limnetica</name>
    <dbReference type="NCBI Taxonomy" id="120807"/>
    <lineage>
        <taxon>Eukaryota</taxon>
        <taxon>Sar</taxon>
        <taxon>Stramenopiles</taxon>
        <taxon>Ochrophyta</taxon>
        <taxon>Eustigmatophyceae</taxon>
        <taxon>Eustigmatales</taxon>
        <taxon>Monodopsidaceae</taxon>
        <taxon>Nannochloropsis</taxon>
    </lineage>
</organism>
<dbReference type="InterPro" id="IPR027417">
    <property type="entry name" value="P-loop_NTPase"/>
</dbReference>
<dbReference type="GO" id="GO:0034605">
    <property type="term" value="P:cellular response to heat"/>
    <property type="evidence" value="ECO:0007669"/>
    <property type="project" value="TreeGrafter"/>
</dbReference>
<keyword evidence="1" id="KW-0547">Nucleotide-binding</keyword>
<dbReference type="SMART" id="SM01086">
    <property type="entry name" value="ClpB_D2-small"/>
    <property type="match status" value="1"/>
</dbReference>
<evidence type="ECO:0000256" key="3">
    <source>
        <dbReference type="ARBA" id="ARBA00023186"/>
    </source>
</evidence>
<dbReference type="SMART" id="SM00382">
    <property type="entry name" value="AAA"/>
    <property type="match status" value="1"/>
</dbReference>
<sequence>MGKYIQSRRLYFKKLSNICTETSVTIKERKILTNTNDFISLIFTFDMAVDENTNNINSQEIQSATEDDDLLYTVAGKLVVTASDVAEVVALWTGLPATNLTRDQAERFLHLEQDLGNHIIGQERALAVVAKSLRRYAAGLRNPKRPIGSFLLCGPTGVGKTELTKQLAENLFGSQKALIRLDMSEYMEKHTVARLIGSPPGYVGFEEGGQLTDAVRSRPYCIVLFDEIEKAHPDQMFIMYYYKSWMMVFCQIRQEELCRSKTHLSCLRQIWDLKRSWSSVHKNQLEHQMKNLCLKSWWLTQTLGSKFRPEFLNRLDDVVIFHPLSRDHISAIAFLLLDEVDERLARKGFHLLVTSRLLTTIRQEGFNSMYGARPLRRAISKWVEDPIAEKLLHVEDEIEFGSSLLVDVEGSDPGVPQVLVLPPGLREEIQTRNKGTMVAPTQTLTTATDN</sequence>
<dbReference type="InterPro" id="IPR001270">
    <property type="entry name" value="ClpA/B"/>
</dbReference>